<evidence type="ECO:0000313" key="1">
    <source>
        <dbReference type="EMBL" id="GAI63689.1"/>
    </source>
</evidence>
<reference evidence="1" key="1">
    <citation type="journal article" date="2014" name="Front. Microbiol.">
        <title>High frequency of phylogenetically diverse reductive dehalogenase-homologous genes in deep subseafloor sedimentary metagenomes.</title>
        <authorList>
            <person name="Kawai M."/>
            <person name="Futagami T."/>
            <person name="Toyoda A."/>
            <person name="Takaki Y."/>
            <person name="Nishi S."/>
            <person name="Hori S."/>
            <person name="Arai W."/>
            <person name="Tsubouchi T."/>
            <person name="Morono Y."/>
            <person name="Uchiyama I."/>
            <person name="Ito T."/>
            <person name="Fujiyama A."/>
            <person name="Inagaki F."/>
            <person name="Takami H."/>
        </authorList>
    </citation>
    <scope>NUCLEOTIDE SEQUENCE</scope>
    <source>
        <strain evidence="1">Expedition CK06-06</strain>
    </source>
</reference>
<proteinExistence type="predicted"/>
<gene>
    <name evidence="1" type="ORF">S06H3_67080</name>
</gene>
<sequence length="34" mass="3933">DENFIPVKTLGYKRNISFSRILSHIIFALKIKGI</sequence>
<dbReference type="EMBL" id="BARV01046177">
    <property type="protein sequence ID" value="GAI63689.1"/>
    <property type="molecule type" value="Genomic_DNA"/>
</dbReference>
<feature type="non-terminal residue" evidence="1">
    <location>
        <position position="1"/>
    </location>
</feature>
<feature type="non-terminal residue" evidence="1">
    <location>
        <position position="34"/>
    </location>
</feature>
<organism evidence="1">
    <name type="scientific">marine sediment metagenome</name>
    <dbReference type="NCBI Taxonomy" id="412755"/>
    <lineage>
        <taxon>unclassified sequences</taxon>
        <taxon>metagenomes</taxon>
        <taxon>ecological metagenomes</taxon>
    </lineage>
</organism>
<protein>
    <submittedName>
        <fullName evidence="1">Uncharacterized protein</fullName>
    </submittedName>
</protein>
<comment type="caution">
    <text evidence="1">The sequence shown here is derived from an EMBL/GenBank/DDBJ whole genome shotgun (WGS) entry which is preliminary data.</text>
</comment>
<dbReference type="AlphaFoldDB" id="X1S7A5"/>
<accession>X1S7A5</accession>
<name>X1S7A5_9ZZZZ</name>